<reference evidence="2 3" key="1">
    <citation type="journal article" date="2015" name="Nature">
        <title>rRNA introns, odd ribosomes, and small enigmatic genomes across a large radiation of phyla.</title>
        <authorList>
            <person name="Brown C.T."/>
            <person name="Hug L.A."/>
            <person name="Thomas B.C."/>
            <person name="Sharon I."/>
            <person name="Castelle C.J."/>
            <person name="Singh A."/>
            <person name="Wilkins M.J."/>
            <person name="Williams K.H."/>
            <person name="Banfield J.F."/>
        </authorList>
    </citation>
    <scope>NUCLEOTIDE SEQUENCE [LARGE SCALE GENOMIC DNA]</scope>
</reference>
<dbReference type="AlphaFoldDB" id="A0A0G1JQC8"/>
<dbReference type="Gene3D" id="3.90.25.10">
    <property type="entry name" value="UDP-galactose 4-epimerase, domain 1"/>
    <property type="match status" value="1"/>
</dbReference>
<evidence type="ECO:0000313" key="2">
    <source>
        <dbReference type="EMBL" id="KKT73746.1"/>
    </source>
</evidence>
<comment type="caution">
    <text evidence="2">The sequence shown here is derived from an EMBL/GenBank/DDBJ whole genome shotgun (WGS) entry which is preliminary data.</text>
</comment>
<dbReference type="EMBL" id="LCJG01000002">
    <property type="protein sequence ID" value="KKT73746.1"/>
    <property type="molecule type" value="Genomic_DNA"/>
</dbReference>
<organism evidence="2 3">
    <name type="scientific">Candidatus Collierbacteria bacterium GW2011_GWB1_44_6</name>
    <dbReference type="NCBI Taxonomy" id="1618384"/>
    <lineage>
        <taxon>Bacteria</taxon>
        <taxon>Candidatus Collieribacteriota</taxon>
    </lineage>
</organism>
<accession>A0A0G1JQC8</accession>
<name>A0A0G1JQC8_9BACT</name>
<dbReference type="InterPro" id="IPR036291">
    <property type="entry name" value="NAD(P)-bd_dom_sf"/>
</dbReference>
<dbReference type="InterPro" id="IPR016040">
    <property type="entry name" value="NAD(P)-bd_dom"/>
</dbReference>
<dbReference type="Proteomes" id="UP000034835">
    <property type="component" value="Unassembled WGS sequence"/>
</dbReference>
<protein>
    <submittedName>
        <fullName evidence="2">GDP-6-deoxy-D-mannose reductase</fullName>
    </submittedName>
</protein>
<dbReference type="PANTHER" id="PTHR43000">
    <property type="entry name" value="DTDP-D-GLUCOSE 4,6-DEHYDRATASE-RELATED"/>
    <property type="match status" value="1"/>
</dbReference>
<dbReference type="Gene3D" id="3.40.50.720">
    <property type="entry name" value="NAD(P)-binding Rossmann-like Domain"/>
    <property type="match status" value="1"/>
</dbReference>
<sequence length="310" mass="34628">MKKALITGSEGFVGRHLWKELESNGYKVFGTSLNEPEIKSDKVFVCDITDTEKVDNLMKNLRPDYIFHLAAQPSPHHSWTSPKKTFEINTIGTVNLLESIKNNPGYHPRTLLVGSSVEYGDVPEDKLPITEETGFDPRSPYAISKLACYYTAKAYVRVNKIDIVYSASFSHTGPGQGVGFLASDIATQIVEIEKGNKAPLLLTGYLENLRDYTDVRDVVRAYRLLLDKGKTGERYNVCSGKAISTGDIYQGLIKNAYVKIEHSIDPTRNNPSDVPVIIGSHAKITTETGWTPEIPIEQTLKDLLDWYRSK</sequence>
<feature type="domain" description="NAD(P)-binding" evidence="1">
    <location>
        <begin position="5"/>
        <end position="302"/>
    </location>
</feature>
<dbReference type="Pfam" id="PF16363">
    <property type="entry name" value="GDP_Man_Dehyd"/>
    <property type="match status" value="1"/>
</dbReference>
<evidence type="ECO:0000313" key="3">
    <source>
        <dbReference type="Proteomes" id="UP000034835"/>
    </source>
</evidence>
<dbReference type="SUPFAM" id="SSF51735">
    <property type="entry name" value="NAD(P)-binding Rossmann-fold domains"/>
    <property type="match status" value="1"/>
</dbReference>
<proteinExistence type="predicted"/>
<evidence type="ECO:0000259" key="1">
    <source>
        <dbReference type="Pfam" id="PF16363"/>
    </source>
</evidence>
<dbReference type="STRING" id="1618384.UW68_C0002G0015"/>
<gene>
    <name evidence="2" type="ORF">UW68_C0002G0015</name>
</gene>